<dbReference type="GO" id="GO:0051123">
    <property type="term" value="P:RNA polymerase II preinitiation complex assembly"/>
    <property type="evidence" value="ECO:0007669"/>
    <property type="project" value="UniProtKB-ARBA"/>
</dbReference>
<evidence type="ECO:0000313" key="17">
    <source>
        <dbReference type="EMBL" id="KAJ5155595.1"/>
    </source>
</evidence>
<dbReference type="PANTHER" id="PTHR11618:SF13">
    <property type="entry name" value="TRANSCRIPTION INITIATION FACTOR IIB"/>
    <property type="match status" value="1"/>
</dbReference>
<evidence type="ECO:0000256" key="13">
    <source>
        <dbReference type="ARBA" id="ARBA00066213"/>
    </source>
</evidence>
<dbReference type="Gene3D" id="1.10.472.10">
    <property type="entry name" value="Cyclin-like"/>
    <property type="match status" value="1"/>
</dbReference>
<protein>
    <recommendedName>
        <fullName evidence="3">Transcription initiation factor IIB</fullName>
    </recommendedName>
    <alternativeName>
        <fullName evidence="11">General transcription factor TFIIB</fullName>
    </alternativeName>
</protein>
<evidence type="ECO:0000256" key="9">
    <source>
        <dbReference type="ARBA" id="ARBA00023163"/>
    </source>
</evidence>
<evidence type="ECO:0000256" key="8">
    <source>
        <dbReference type="ARBA" id="ARBA00023015"/>
    </source>
</evidence>
<dbReference type="InterPro" id="IPR000812">
    <property type="entry name" value="TFIIB"/>
</dbReference>
<dbReference type="GO" id="GO:0016251">
    <property type="term" value="F:RNA polymerase II general transcription initiation factor activity"/>
    <property type="evidence" value="ECO:0007669"/>
    <property type="project" value="TreeGrafter"/>
</dbReference>
<keyword evidence="9" id="KW-0804">Transcription</keyword>
<comment type="subunit">
    <text evidence="13">Associates with TFIID-IIA (DA complex) to form TFIID-IIA-IIB (DAB-complex) which is then recognized by polymerase II.</text>
</comment>
<feature type="compositionally biased region" description="Basic and acidic residues" evidence="15">
    <location>
        <begin position="1"/>
        <end position="15"/>
    </location>
</feature>
<organism evidence="17 18">
    <name type="scientific">Penicillium capsulatum</name>
    <dbReference type="NCBI Taxonomy" id="69766"/>
    <lineage>
        <taxon>Eukaryota</taxon>
        <taxon>Fungi</taxon>
        <taxon>Dikarya</taxon>
        <taxon>Ascomycota</taxon>
        <taxon>Pezizomycotina</taxon>
        <taxon>Eurotiomycetes</taxon>
        <taxon>Eurotiomycetidae</taxon>
        <taxon>Eurotiales</taxon>
        <taxon>Aspergillaceae</taxon>
        <taxon>Penicillium</taxon>
    </lineage>
</organism>
<proteinExistence type="inferred from homology"/>
<dbReference type="InterPro" id="IPR036915">
    <property type="entry name" value="Cyclin-like_sf"/>
</dbReference>
<dbReference type="SUPFAM" id="SSF57783">
    <property type="entry name" value="Zinc beta-ribbon"/>
    <property type="match status" value="1"/>
</dbReference>
<keyword evidence="6 14" id="KW-0863">Zinc-finger</keyword>
<keyword evidence="8" id="KW-0805">Transcription regulation</keyword>
<evidence type="ECO:0000256" key="1">
    <source>
        <dbReference type="ARBA" id="ARBA00004123"/>
    </source>
</evidence>
<dbReference type="AlphaFoldDB" id="A0A9W9HSZ2"/>
<sequence length="373" mass="41077">MNPAKRREDFEDNRPTKRLAPMAPPAQPEAPAQPATPWKKNLSVAVICPECKEVPPNLEFPDSHETVCGSCGLVLADREIDMHSEWRTFSNDDQNSDDPSRVGDAMNPLLNGDQLETSIASGGSGRSRDLYRAQNKQSNEKTNKQLLAAYKEIGSLCDAFSLPKIVADTSKYLFKVVDDAKALRGKSQEHLIGGCIFLACRRCNVDRTFSEMHTITKLSKKDLGRMFKVLTKFFQAQDMERAKNITASGGVPEPSEQDAFTTSTKPSDLCNRFCNLLELPYQVTSVSTSLADRVSSKGELAGRSPLSIVGACIYMASHLMGHPKSAKEVSRVAHVSDGTIRGAYKFLYADRQDLIDPDWIKDGKGDMAKLPVS</sequence>
<dbReference type="PROSITE" id="PS00782">
    <property type="entry name" value="TFIIB"/>
    <property type="match status" value="1"/>
</dbReference>
<dbReference type="PROSITE" id="PS51134">
    <property type="entry name" value="ZF_TFIIB"/>
    <property type="match status" value="1"/>
</dbReference>
<feature type="region of interest" description="Disordered" evidence="15">
    <location>
        <begin position="1"/>
        <end position="37"/>
    </location>
</feature>
<dbReference type="FunFam" id="1.10.472.170:FF:000001">
    <property type="entry name" value="Transcription initiation factor IIB"/>
    <property type="match status" value="1"/>
</dbReference>
<dbReference type="SMART" id="SM00385">
    <property type="entry name" value="CYCLIN"/>
    <property type="match status" value="2"/>
</dbReference>
<comment type="caution">
    <text evidence="17">The sequence shown here is derived from an EMBL/GenBank/DDBJ whole genome shotgun (WGS) entry which is preliminary data.</text>
</comment>
<evidence type="ECO:0000256" key="12">
    <source>
        <dbReference type="ARBA" id="ARBA00056616"/>
    </source>
</evidence>
<dbReference type="OrthoDB" id="25790at2759"/>
<accession>A0A9W9HSZ2</accession>
<dbReference type="InterPro" id="IPR013150">
    <property type="entry name" value="TFIIB_cyclin"/>
</dbReference>
<dbReference type="Pfam" id="PF08271">
    <property type="entry name" value="Zn_Ribbon_TF"/>
    <property type="match status" value="1"/>
</dbReference>
<keyword evidence="5" id="KW-0677">Repeat</keyword>
<comment type="similarity">
    <text evidence="2">Belongs to the TFIIB family.</text>
</comment>
<keyword evidence="18" id="KW-1185">Reference proteome</keyword>
<reference evidence="17" key="1">
    <citation type="submission" date="2022-11" db="EMBL/GenBank/DDBJ databases">
        <authorList>
            <person name="Petersen C."/>
        </authorList>
    </citation>
    <scope>NUCLEOTIDE SEQUENCE</scope>
    <source>
        <strain evidence="17">IBT 21917</strain>
    </source>
</reference>
<comment type="subcellular location">
    <subcellularLocation>
        <location evidence="1">Nucleus</location>
    </subcellularLocation>
</comment>
<feature type="domain" description="TFIIB-type" evidence="16">
    <location>
        <begin position="44"/>
        <end position="76"/>
    </location>
</feature>
<dbReference type="GO" id="GO:0097550">
    <property type="term" value="C:transcription preinitiation complex"/>
    <property type="evidence" value="ECO:0007669"/>
    <property type="project" value="TreeGrafter"/>
</dbReference>
<evidence type="ECO:0000256" key="3">
    <source>
        <dbReference type="ARBA" id="ARBA00013932"/>
    </source>
</evidence>
<evidence type="ECO:0000259" key="16">
    <source>
        <dbReference type="PROSITE" id="PS51134"/>
    </source>
</evidence>
<name>A0A9W9HSZ2_9EURO</name>
<evidence type="ECO:0000256" key="7">
    <source>
        <dbReference type="ARBA" id="ARBA00022833"/>
    </source>
</evidence>
<evidence type="ECO:0000313" key="18">
    <source>
        <dbReference type="Proteomes" id="UP001146351"/>
    </source>
</evidence>
<gene>
    <name evidence="17" type="ORF">N7492_008398</name>
</gene>
<dbReference type="PANTHER" id="PTHR11618">
    <property type="entry name" value="TRANSCRIPTION INITIATION FACTOR IIB-RELATED"/>
    <property type="match status" value="1"/>
</dbReference>
<keyword evidence="4" id="KW-0479">Metal-binding</keyword>
<dbReference type="CDD" id="cd20551">
    <property type="entry name" value="CYCLIN_TFIIB_rpt1"/>
    <property type="match status" value="1"/>
</dbReference>
<evidence type="ECO:0000256" key="4">
    <source>
        <dbReference type="ARBA" id="ARBA00022723"/>
    </source>
</evidence>
<evidence type="ECO:0000256" key="2">
    <source>
        <dbReference type="ARBA" id="ARBA00010857"/>
    </source>
</evidence>
<dbReference type="InterPro" id="IPR013763">
    <property type="entry name" value="Cyclin-like_dom"/>
</dbReference>
<dbReference type="EMBL" id="JAPQKO010000006">
    <property type="protein sequence ID" value="KAJ5155595.1"/>
    <property type="molecule type" value="Genomic_DNA"/>
</dbReference>
<evidence type="ECO:0000256" key="5">
    <source>
        <dbReference type="ARBA" id="ARBA00022737"/>
    </source>
</evidence>
<dbReference type="Pfam" id="PF00382">
    <property type="entry name" value="TFIIB"/>
    <property type="match status" value="2"/>
</dbReference>
<evidence type="ECO:0000256" key="14">
    <source>
        <dbReference type="PROSITE-ProRule" id="PRU00469"/>
    </source>
</evidence>
<dbReference type="InterPro" id="IPR023486">
    <property type="entry name" value="TFIIB_CS"/>
</dbReference>
<dbReference type="Gene3D" id="1.10.472.170">
    <property type="match status" value="1"/>
</dbReference>
<evidence type="ECO:0000256" key="6">
    <source>
        <dbReference type="ARBA" id="ARBA00022771"/>
    </source>
</evidence>
<dbReference type="PRINTS" id="PR00685">
    <property type="entry name" value="TIFACTORIIB"/>
</dbReference>
<evidence type="ECO:0000256" key="15">
    <source>
        <dbReference type="SAM" id="MobiDB-lite"/>
    </source>
</evidence>
<dbReference type="GO" id="GO:0005634">
    <property type="term" value="C:nucleus"/>
    <property type="evidence" value="ECO:0007669"/>
    <property type="project" value="UniProtKB-SubCell"/>
</dbReference>
<dbReference type="FunFam" id="1.10.472.10:FF:000008">
    <property type="entry name" value="Transcription initiation factor IIB"/>
    <property type="match status" value="1"/>
</dbReference>
<evidence type="ECO:0000256" key="11">
    <source>
        <dbReference type="ARBA" id="ARBA00031706"/>
    </source>
</evidence>
<reference evidence="17" key="2">
    <citation type="journal article" date="2023" name="IMA Fungus">
        <title>Comparative genomic study of the Penicillium genus elucidates a diverse pangenome and 15 lateral gene transfer events.</title>
        <authorList>
            <person name="Petersen C."/>
            <person name="Sorensen T."/>
            <person name="Nielsen M.R."/>
            <person name="Sondergaard T.E."/>
            <person name="Sorensen J.L."/>
            <person name="Fitzpatrick D.A."/>
            <person name="Frisvad J.C."/>
            <person name="Nielsen K.L."/>
        </authorList>
    </citation>
    <scope>NUCLEOTIDE SEQUENCE</scope>
    <source>
        <strain evidence="17">IBT 21917</strain>
    </source>
</reference>
<keyword evidence="10" id="KW-0539">Nucleus</keyword>
<dbReference type="GO" id="GO:0008270">
    <property type="term" value="F:zinc ion binding"/>
    <property type="evidence" value="ECO:0007669"/>
    <property type="project" value="UniProtKB-KW"/>
</dbReference>
<feature type="region of interest" description="Disordered" evidence="15">
    <location>
        <begin position="87"/>
        <end position="138"/>
    </location>
</feature>
<dbReference type="InterPro" id="IPR013137">
    <property type="entry name" value="Znf_TFIIB"/>
</dbReference>
<dbReference type="SUPFAM" id="SSF47954">
    <property type="entry name" value="Cyclin-like"/>
    <property type="match status" value="2"/>
</dbReference>
<evidence type="ECO:0000256" key="10">
    <source>
        <dbReference type="ARBA" id="ARBA00023242"/>
    </source>
</evidence>
<dbReference type="GO" id="GO:0017025">
    <property type="term" value="F:TBP-class protein binding"/>
    <property type="evidence" value="ECO:0007669"/>
    <property type="project" value="InterPro"/>
</dbReference>
<keyword evidence="7" id="KW-0862">Zinc</keyword>
<dbReference type="Proteomes" id="UP001146351">
    <property type="component" value="Unassembled WGS sequence"/>
</dbReference>
<comment type="function">
    <text evidence="12">General factor that plays a major role in the activation of eukaryotic genes transcribed by RNA polymerase II.</text>
</comment>